<comment type="caution">
    <text evidence="1">The sequence shown here is derived from an EMBL/GenBank/DDBJ whole genome shotgun (WGS) entry which is preliminary data.</text>
</comment>
<evidence type="ECO:0000313" key="1">
    <source>
        <dbReference type="EMBL" id="KAI1706161.1"/>
    </source>
</evidence>
<gene>
    <name evidence="1" type="ORF">DdX_13203</name>
</gene>
<dbReference type="Proteomes" id="UP001201812">
    <property type="component" value="Unassembled WGS sequence"/>
</dbReference>
<dbReference type="AlphaFoldDB" id="A0AAD4QWR2"/>
<sequence length="104" mass="11556">MMSDRKHRINQSPTLETIHFPHFQLSLPLPFPAPLACHHRRHDRNIATQVSTNLKSSSARHRPTDCSMAGEGGAKVTLLPLTMPSEQLSLLHFLISQINGDLVG</sequence>
<name>A0AAD4QWR2_9BILA</name>
<reference evidence="1" key="1">
    <citation type="submission" date="2022-01" db="EMBL/GenBank/DDBJ databases">
        <title>Genome Sequence Resource for Two Populations of Ditylenchus destructor, the Migratory Endoparasitic Phytonematode.</title>
        <authorList>
            <person name="Zhang H."/>
            <person name="Lin R."/>
            <person name="Xie B."/>
        </authorList>
    </citation>
    <scope>NUCLEOTIDE SEQUENCE</scope>
    <source>
        <strain evidence="1">BazhouSP</strain>
    </source>
</reference>
<evidence type="ECO:0000313" key="2">
    <source>
        <dbReference type="Proteomes" id="UP001201812"/>
    </source>
</evidence>
<dbReference type="EMBL" id="JAKKPZ010000050">
    <property type="protein sequence ID" value="KAI1706161.1"/>
    <property type="molecule type" value="Genomic_DNA"/>
</dbReference>
<keyword evidence="2" id="KW-1185">Reference proteome</keyword>
<organism evidence="1 2">
    <name type="scientific">Ditylenchus destructor</name>
    <dbReference type="NCBI Taxonomy" id="166010"/>
    <lineage>
        <taxon>Eukaryota</taxon>
        <taxon>Metazoa</taxon>
        <taxon>Ecdysozoa</taxon>
        <taxon>Nematoda</taxon>
        <taxon>Chromadorea</taxon>
        <taxon>Rhabditida</taxon>
        <taxon>Tylenchina</taxon>
        <taxon>Tylenchomorpha</taxon>
        <taxon>Sphaerularioidea</taxon>
        <taxon>Anguinidae</taxon>
        <taxon>Anguininae</taxon>
        <taxon>Ditylenchus</taxon>
    </lineage>
</organism>
<accession>A0AAD4QWR2</accession>
<protein>
    <submittedName>
        <fullName evidence="1">Uncharacterized protein</fullName>
    </submittedName>
</protein>
<proteinExistence type="predicted"/>